<feature type="compositionally biased region" description="Polar residues" evidence="1">
    <location>
        <begin position="21"/>
        <end position="43"/>
    </location>
</feature>
<protein>
    <submittedName>
        <fullName evidence="2">Uncharacterized protein</fullName>
    </submittedName>
</protein>
<dbReference type="Proteomes" id="UP001057375">
    <property type="component" value="Unassembled WGS sequence"/>
</dbReference>
<accession>A0ABQ5JUC3</accession>
<name>A0ABQ5JUC3_9EUKA</name>
<gene>
    <name evidence="2" type="ORF">ADUPG1_010906</name>
</gene>
<comment type="caution">
    <text evidence="2">The sequence shown here is derived from an EMBL/GenBank/DDBJ whole genome shotgun (WGS) entry which is preliminary data.</text>
</comment>
<organism evidence="2 3">
    <name type="scientific">Aduncisulcus paluster</name>
    <dbReference type="NCBI Taxonomy" id="2918883"/>
    <lineage>
        <taxon>Eukaryota</taxon>
        <taxon>Metamonada</taxon>
        <taxon>Carpediemonas-like organisms</taxon>
        <taxon>Aduncisulcus</taxon>
    </lineage>
</organism>
<keyword evidence="3" id="KW-1185">Reference proteome</keyword>
<dbReference type="EMBL" id="BQXS01011753">
    <property type="protein sequence ID" value="GKT16374.1"/>
    <property type="molecule type" value="Genomic_DNA"/>
</dbReference>
<proteinExistence type="predicted"/>
<reference evidence="2" key="1">
    <citation type="submission" date="2022-03" db="EMBL/GenBank/DDBJ databases">
        <title>Draft genome sequence of Aduncisulcus paluster, a free-living microaerophilic Fornicata.</title>
        <authorList>
            <person name="Yuyama I."/>
            <person name="Kume K."/>
            <person name="Tamura T."/>
            <person name="Inagaki Y."/>
            <person name="Hashimoto T."/>
        </authorList>
    </citation>
    <scope>NUCLEOTIDE SEQUENCE</scope>
    <source>
        <strain evidence="2">NY0171</strain>
    </source>
</reference>
<sequence>MNGEPNHSTQGEEEEEPPGGSTSARTRISEPMITNISKQSKSGSEPLRSPGKDEETTNPDEESSINSRIHPVTTLSCIMSQRAVLSQGL</sequence>
<feature type="region of interest" description="Disordered" evidence="1">
    <location>
        <begin position="1"/>
        <end position="73"/>
    </location>
</feature>
<evidence type="ECO:0000313" key="3">
    <source>
        <dbReference type="Proteomes" id="UP001057375"/>
    </source>
</evidence>
<evidence type="ECO:0000313" key="2">
    <source>
        <dbReference type="EMBL" id="GKT16374.1"/>
    </source>
</evidence>
<evidence type="ECO:0000256" key="1">
    <source>
        <dbReference type="SAM" id="MobiDB-lite"/>
    </source>
</evidence>